<keyword evidence="2" id="KW-0808">Transferase</keyword>
<name>A0A0U1NLX6_9RHOB</name>
<dbReference type="InterPro" id="IPR001173">
    <property type="entry name" value="Glyco_trans_2-like"/>
</dbReference>
<dbReference type="EMBL" id="CVQV01000009">
    <property type="protein sequence ID" value="CRK75731.1"/>
    <property type="molecule type" value="Genomic_DNA"/>
</dbReference>
<proteinExistence type="predicted"/>
<evidence type="ECO:0000259" key="1">
    <source>
        <dbReference type="Pfam" id="PF00535"/>
    </source>
</evidence>
<evidence type="ECO:0000313" key="2">
    <source>
        <dbReference type="EMBL" id="CRK75731.1"/>
    </source>
</evidence>
<dbReference type="PANTHER" id="PTHR43685:SF2">
    <property type="entry name" value="GLYCOSYLTRANSFERASE 2-LIKE DOMAIN-CONTAINING PROTEIN"/>
    <property type="match status" value="1"/>
</dbReference>
<gene>
    <name evidence="2" type="ORF">NIG5292_01785</name>
</gene>
<dbReference type="PANTHER" id="PTHR43685">
    <property type="entry name" value="GLYCOSYLTRANSFERASE"/>
    <property type="match status" value="1"/>
</dbReference>
<protein>
    <submittedName>
        <fullName evidence="2">Mycofactocin system glycosyltransferase</fullName>
    </submittedName>
</protein>
<dbReference type="OrthoDB" id="6116224at2"/>
<dbReference type="STRING" id="282199.GCA_001049735_01784"/>
<evidence type="ECO:0000313" key="3">
    <source>
        <dbReference type="Proteomes" id="UP000048949"/>
    </source>
</evidence>
<feature type="domain" description="Glycosyltransferase 2-like" evidence="1">
    <location>
        <begin position="16"/>
        <end position="175"/>
    </location>
</feature>
<dbReference type="Proteomes" id="UP000048949">
    <property type="component" value="Unassembled WGS sequence"/>
</dbReference>
<dbReference type="SUPFAM" id="SSF53448">
    <property type="entry name" value="Nucleotide-diphospho-sugar transferases"/>
    <property type="match status" value="1"/>
</dbReference>
<dbReference type="AlphaFoldDB" id="A0A0U1NLX6"/>
<sequence>MDASQDTPQRSQKLIVGLCTHNRPTELAECLASIALLHIPEGFELHCVVVENGPISEIAHVTKAANLPFRITHKLESRMGVVHARNRLFDIAEHENADWLAMVDDDETVDENWLTEFVSAMNSFPDVRFFCGPYVILPSNSLSAWRRPPGTDKRPLGSPTPFAKTGNFLIHKRLFDTSLGGFRFDTVFNHSGGEDYDISRRIIASGEKLIFVPTAKIYEPIADERSGFWYGLNRVWRDQHVVQKHLYLRLSFSQAISKNIAELLQIIVQIAFKPVYLTRNIMFGRLNSARYTLWDFFTLIARMWAIIGYPLSGEIKAYGKPSKDA</sequence>
<dbReference type="Gene3D" id="3.90.550.10">
    <property type="entry name" value="Spore Coat Polysaccharide Biosynthesis Protein SpsA, Chain A"/>
    <property type="match status" value="1"/>
</dbReference>
<keyword evidence="3" id="KW-1185">Reference proteome</keyword>
<organism evidence="2 3">
    <name type="scientific">Nereida ignava</name>
    <dbReference type="NCBI Taxonomy" id="282199"/>
    <lineage>
        <taxon>Bacteria</taxon>
        <taxon>Pseudomonadati</taxon>
        <taxon>Pseudomonadota</taxon>
        <taxon>Alphaproteobacteria</taxon>
        <taxon>Rhodobacterales</taxon>
        <taxon>Roseobacteraceae</taxon>
        <taxon>Nereida</taxon>
    </lineage>
</organism>
<dbReference type="InterPro" id="IPR029044">
    <property type="entry name" value="Nucleotide-diphossugar_trans"/>
</dbReference>
<reference evidence="2 3" key="1">
    <citation type="submission" date="2015-04" db="EMBL/GenBank/DDBJ databases">
        <authorList>
            <person name="Syromyatnikov M.Y."/>
            <person name="Popov V.N."/>
        </authorList>
    </citation>
    <scope>NUCLEOTIDE SEQUENCE [LARGE SCALE GENOMIC DNA]</scope>
    <source>
        <strain evidence="2 3">CECT 5292</strain>
    </source>
</reference>
<dbReference type="InterPro" id="IPR050834">
    <property type="entry name" value="Glycosyltransf_2"/>
</dbReference>
<dbReference type="GO" id="GO:0016740">
    <property type="term" value="F:transferase activity"/>
    <property type="evidence" value="ECO:0007669"/>
    <property type="project" value="UniProtKB-KW"/>
</dbReference>
<dbReference type="RefSeq" id="WP_048599156.1">
    <property type="nucleotide sequence ID" value="NZ_CBFHGK010000022.1"/>
</dbReference>
<dbReference type="Pfam" id="PF00535">
    <property type="entry name" value="Glycos_transf_2"/>
    <property type="match status" value="1"/>
</dbReference>
<accession>A0A0U1NLX6</accession>